<gene>
    <name evidence="2" type="ORF">LTRI10_LOCUS36918</name>
</gene>
<organism evidence="2 3">
    <name type="scientific">Linum trigynum</name>
    <dbReference type="NCBI Taxonomy" id="586398"/>
    <lineage>
        <taxon>Eukaryota</taxon>
        <taxon>Viridiplantae</taxon>
        <taxon>Streptophyta</taxon>
        <taxon>Embryophyta</taxon>
        <taxon>Tracheophyta</taxon>
        <taxon>Spermatophyta</taxon>
        <taxon>Magnoliopsida</taxon>
        <taxon>eudicotyledons</taxon>
        <taxon>Gunneridae</taxon>
        <taxon>Pentapetalae</taxon>
        <taxon>rosids</taxon>
        <taxon>fabids</taxon>
        <taxon>Malpighiales</taxon>
        <taxon>Linaceae</taxon>
        <taxon>Linum</taxon>
    </lineage>
</organism>
<keyword evidence="3" id="KW-1185">Reference proteome</keyword>
<feature type="region of interest" description="Disordered" evidence="1">
    <location>
        <begin position="24"/>
        <end position="176"/>
    </location>
</feature>
<feature type="compositionally biased region" description="Polar residues" evidence="1">
    <location>
        <begin position="28"/>
        <end position="37"/>
    </location>
</feature>
<sequence>MSSSKLSNLSWAELRDRARRIGRRWSSEESPTVQAETVTRIVDGERPPMSSETDEAVEVIVGGSDTEPVMEEEDTDGDMTKEQQLPVRPVTADDEQEHDEHKKEEVESSCWGDVSPTERKKEDMAMGGRFRLPETRAARVAQRSLPSSFADPGESSTEVALATSGGRTKKESGDNHSARKLFPFHELQQQRRGVGQREAVACPTVPRHGPALARLNWVWLDQVSGLRVEQQSGPEVEVVWAQQKPEYGPHTD</sequence>
<feature type="compositionally biased region" description="Acidic residues" evidence="1">
    <location>
        <begin position="68"/>
        <end position="77"/>
    </location>
</feature>
<proteinExistence type="predicted"/>
<dbReference type="AlphaFoldDB" id="A0AAV2FGI0"/>
<evidence type="ECO:0000313" key="2">
    <source>
        <dbReference type="EMBL" id="CAL1396560.1"/>
    </source>
</evidence>
<name>A0AAV2FGI0_9ROSI</name>
<dbReference type="EMBL" id="OZ034819">
    <property type="protein sequence ID" value="CAL1396560.1"/>
    <property type="molecule type" value="Genomic_DNA"/>
</dbReference>
<accession>A0AAV2FGI0</accession>
<evidence type="ECO:0000313" key="3">
    <source>
        <dbReference type="Proteomes" id="UP001497516"/>
    </source>
</evidence>
<protein>
    <submittedName>
        <fullName evidence="2">Uncharacterized protein</fullName>
    </submittedName>
</protein>
<evidence type="ECO:0000256" key="1">
    <source>
        <dbReference type="SAM" id="MobiDB-lite"/>
    </source>
</evidence>
<reference evidence="2 3" key="1">
    <citation type="submission" date="2024-04" db="EMBL/GenBank/DDBJ databases">
        <authorList>
            <person name="Fracassetti M."/>
        </authorList>
    </citation>
    <scope>NUCLEOTIDE SEQUENCE [LARGE SCALE GENOMIC DNA]</scope>
</reference>
<dbReference type="Proteomes" id="UP001497516">
    <property type="component" value="Chromosome 6"/>
</dbReference>